<dbReference type="GO" id="GO:0016787">
    <property type="term" value="F:hydrolase activity"/>
    <property type="evidence" value="ECO:0007669"/>
    <property type="project" value="UniProtKB-KW"/>
</dbReference>
<feature type="domain" description="Dienelactone hydrolase" evidence="1">
    <location>
        <begin position="87"/>
        <end position="204"/>
    </location>
</feature>
<sequence length="219" mass="22773">MTTLSETVLVPGEPAGLPGDFVSPAPARAVALFTDGGGSSRQSPRDRRVAAELREAGCGTLLVDLLGESEDGAGPRPAERHLDIPLLAGRLVAAIDWLATWSHGRGLPVILCGAGTGAAAALVAAADRPERVLTVICRGGRPELAGAALERVRTPVLLIAGGYDTEVLRASHGAARRLRAPHTLHVVPGATHLFEEPGALEEVADTARLWCERHLPDPG</sequence>
<name>A0A919A9X1_9ACTN</name>
<organism evidence="2 3">
    <name type="scientific">Streptomyces fumanus</name>
    <dbReference type="NCBI Taxonomy" id="67302"/>
    <lineage>
        <taxon>Bacteria</taxon>
        <taxon>Bacillati</taxon>
        <taxon>Actinomycetota</taxon>
        <taxon>Actinomycetes</taxon>
        <taxon>Kitasatosporales</taxon>
        <taxon>Streptomycetaceae</taxon>
        <taxon>Streptomyces</taxon>
    </lineage>
</organism>
<dbReference type="RefSeq" id="WP_190203622.1">
    <property type="nucleotide sequence ID" value="NZ_BNBI01000003.1"/>
</dbReference>
<protein>
    <submittedName>
        <fullName evidence="2">Hydrolase</fullName>
    </submittedName>
</protein>
<dbReference type="Gene3D" id="3.40.50.1820">
    <property type="entry name" value="alpha/beta hydrolase"/>
    <property type="match status" value="1"/>
</dbReference>
<keyword evidence="2" id="KW-0378">Hydrolase</keyword>
<reference evidence="2" key="1">
    <citation type="journal article" date="2014" name="Int. J. Syst. Evol. Microbiol.">
        <title>Complete genome sequence of Corynebacterium casei LMG S-19264T (=DSM 44701T), isolated from a smear-ripened cheese.</title>
        <authorList>
            <consortium name="US DOE Joint Genome Institute (JGI-PGF)"/>
            <person name="Walter F."/>
            <person name="Albersmeier A."/>
            <person name="Kalinowski J."/>
            <person name="Ruckert C."/>
        </authorList>
    </citation>
    <scope>NUCLEOTIDE SEQUENCE</scope>
    <source>
        <strain evidence="2">JCM 4477</strain>
    </source>
</reference>
<proteinExistence type="predicted"/>
<dbReference type="EMBL" id="BNBI01000003">
    <property type="protein sequence ID" value="GHE94510.1"/>
    <property type="molecule type" value="Genomic_DNA"/>
</dbReference>
<evidence type="ECO:0000259" key="1">
    <source>
        <dbReference type="Pfam" id="PF01738"/>
    </source>
</evidence>
<dbReference type="Proteomes" id="UP000630718">
    <property type="component" value="Unassembled WGS sequence"/>
</dbReference>
<evidence type="ECO:0000313" key="3">
    <source>
        <dbReference type="Proteomes" id="UP000630718"/>
    </source>
</evidence>
<dbReference type="SUPFAM" id="SSF53474">
    <property type="entry name" value="alpha/beta-Hydrolases"/>
    <property type="match status" value="1"/>
</dbReference>
<accession>A0A919A9X1</accession>
<keyword evidence="3" id="KW-1185">Reference proteome</keyword>
<comment type="caution">
    <text evidence="2">The sequence shown here is derived from an EMBL/GenBank/DDBJ whole genome shotgun (WGS) entry which is preliminary data.</text>
</comment>
<dbReference type="InterPro" id="IPR029058">
    <property type="entry name" value="AB_hydrolase_fold"/>
</dbReference>
<dbReference type="Pfam" id="PF01738">
    <property type="entry name" value="DLH"/>
    <property type="match status" value="1"/>
</dbReference>
<reference evidence="2" key="2">
    <citation type="submission" date="2020-09" db="EMBL/GenBank/DDBJ databases">
        <authorList>
            <person name="Sun Q."/>
            <person name="Ohkuma M."/>
        </authorList>
    </citation>
    <scope>NUCLEOTIDE SEQUENCE</scope>
    <source>
        <strain evidence="2">JCM 4477</strain>
    </source>
</reference>
<gene>
    <name evidence="2" type="ORF">GCM10018772_18200</name>
</gene>
<dbReference type="AlphaFoldDB" id="A0A919A9X1"/>
<dbReference type="InterPro" id="IPR002925">
    <property type="entry name" value="Dienelactn_hydro"/>
</dbReference>
<evidence type="ECO:0000313" key="2">
    <source>
        <dbReference type="EMBL" id="GHE94510.1"/>
    </source>
</evidence>